<dbReference type="InParanoid" id="K1Q5S9"/>
<accession>K1Q5S9</accession>
<dbReference type="PANTHER" id="PTHR24401">
    <property type="entry name" value="SI:CH211-243P7.3-RELATED"/>
    <property type="match status" value="1"/>
</dbReference>
<dbReference type="PANTHER" id="PTHR24401:SF29">
    <property type="entry name" value="SI:CH211-243P7.3-RELATED"/>
    <property type="match status" value="1"/>
</dbReference>
<organism evidence="1">
    <name type="scientific">Magallana gigas</name>
    <name type="common">Pacific oyster</name>
    <name type="synonym">Crassostrea gigas</name>
    <dbReference type="NCBI Taxonomy" id="29159"/>
    <lineage>
        <taxon>Eukaryota</taxon>
        <taxon>Metazoa</taxon>
        <taxon>Spiralia</taxon>
        <taxon>Lophotrochozoa</taxon>
        <taxon>Mollusca</taxon>
        <taxon>Bivalvia</taxon>
        <taxon>Autobranchia</taxon>
        <taxon>Pteriomorphia</taxon>
        <taxon>Ostreida</taxon>
        <taxon>Ostreoidea</taxon>
        <taxon>Ostreidae</taxon>
        <taxon>Magallana</taxon>
    </lineage>
</organism>
<dbReference type="Pfam" id="PF20499">
    <property type="entry name" value="DUF6729"/>
    <property type="match status" value="1"/>
</dbReference>
<dbReference type="InterPro" id="IPR046616">
    <property type="entry name" value="DUF6729"/>
</dbReference>
<name>K1Q5S9_MAGGI</name>
<dbReference type="HOGENOM" id="CLU_944134_0_0_1"/>
<gene>
    <name evidence="1" type="ORF">CGI_10014400</name>
</gene>
<proteinExistence type="predicted"/>
<sequence length="295" mass="33540">MHPYCYACDLKIFRLLRQRGVGNSASKIRANVQEQHSEVWLQKCIQYMTDCQGFSLAAATGLILPPRHEEPPTLAPVPQCRWLVYDQDVMQRIKEVKTNLSSLLGNILKIDSTKKVVKRLAGESSKTAMWATNVGNEYCQLIMSVLTTGEGFGLSPMIHGLIRSYKEAKAPPHHLLYVDRDCCGNNQLKRMFSDWPALSIRLNIWHFMRRLSVSCTTDAHAVYDTFMSRLSQCIYVWDPEDVEALVAAKKSEMEAMHVENQTDDDVFRHIKTSELAMHCRRTTRGVEETTASSPS</sequence>
<evidence type="ECO:0000313" key="1">
    <source>
        <dbReference type="EMBL" id="EKC24280.1"/>
    </source>
</evidence>
<protein>
    <submittedName>
        <fullName evidence="1">Uncharacterized protein</fullName>
    </submittedName>
</protein>
<dbReference type="EMBL" id="JH818118">
    <property type="protein sequence ID" value="EKC24280.1"/>
    <property type="molecule type" value="Genomic_DNA"/>
</dbReference>
<reference evidence="1" key="1">
    <citation type="journal article" date="2012" name="Nature">
        <title>The oyster genome reveals stress adaptation and complexity of shell formation.</title>
        <authorList>
            <person name="Zhang G."/>
            <person name="Fang X."/>
            <person name="Guo X."/>
            <person name="Li L."/>
            <person name="Luo R."/>
            <person name="Xu F."/>
            <person name="Yang P."/>
            <person name="Zhang L."/>
            <person name="Wang X."/>
            <person name="Qi H."/>
            <person name="Xiong Z."/>
            <person name="Que H."/>
            <person name="Xie Y."/>
            <person name="Holland P.W."/>
            <person name="Paps J."/>
            <person name="Zhu Y."/>
            <person name="Wu F."/>
            <person name="Chen Y."/>
            <person name="Wang J."/>
            <person name="Peng C."/>
            <person name="Meng J."/>
            <person name="Yang L."/>
            <person name="Liu J."/>
            <person name="Wen B."/>
            <person name="Zhang N."/>
            <person name="Huang Z."/>
            <person name="Zhu Q."/>
            <person name="Feng Y."/>
            <person name="Mount A."/>
            <person name="Hedgecock D."/>
            <person name="Xu Z."/>
            <person name="Liu Y."/>
            <person name="Domazet-Loso T."/>
            <person name="Du Y."/>
            <person name="Sun X."/>
            <person name="Zhang S."/>
            <person name="Liu B."/>
            <person name="Cheng P."/>
            <person name="Jiang X."/>
            <person name="Li J."/>
            <person name="Fan D."/>
            <person name="Wang W."/>
            <person name="Fu W."/>
            <person name="Wang T."/>
            <person name="Wang B."/>
            <person name="Zhang J."/>
            <person name="Peng Z."/>
            <person name="Li Y."/>
            <person name="Li N."/>
            <person name="Wang J."/>
            <person name="Chen M."/>
            <person name="He Y."/>
            <person name="Tan F."/>
            <person name="Song X."/>
            <person name="Zheng Q."/>
            <person name="Huang R."/>
            <person name="Yang H."/>
            <person name="Du X."/>
            <person name="Chen L."/>
            <person name="Yang M."/>
            <person name="Gaffney P.M."/>
            <person name="Wang S."/>
            <person name="Luo L."/>
            <person name="She Z."/>
            <person name="Ming Y."/>
            <person name="Huang W."/>
            <person name="Zhang S."/>
            <person name="Huang B."/>
            <person name="Zhang Y."/>
            <person name="Qu T."/>
            <person name="Ni P."/>
            <person name="Miao G."/>
            <person name="Wang J."/>
            <person name="Wang Q."/>
            <person name="Steinberg C.E."/>
            <person name="Wang H."/>
            <person name="Li N."/>
            <person name="Qian L."/>
            <person name="Zhang G."/>
            <person name="Li Y."/>
            <person name="Yang H."/>
            <person name="Liu X."/>
            <person name="Wang J."/>
            <person name="Yin Y."/>
            <person name="Wang J."/>
        </authorList>
    </citation>
    <scope>NUCLEOTIDE SEQUENCE [LARGE SCALE GENOMIC DNA]</scope>
    <source>
        <strain evidence="1">05x7-T-G4-1.051#20</strain>
    </source>
</reference>
<dbReference type="AlphaFoldDB" id="K1Q5S9"/>